<comment type="caution">
    <text evidence="2">The sequence shown here is derived from an EMBL/GenBank/DDBJ whole genome shotgun (WGS) entry which is preliminary data.</text>
</comment>
<name>A0A8T0EFZ1_ARGBR</name>
<dbReference type="OrthoDB" id="6412022at2759"/>
<dbReference type="GO" id="GO:0022008">
    <property type="term" value="P:neurogenesis"/>
    <property type="evidence" value="ECO:0007669"/>
    <property type="project" value="TreeGrafter"/>
</dbReference>
<dbReference type="SUPFAM" id="SSF54695">
    <property type="entry name" value="POZ domain"/>
    <property type="match status" value="1"/>
</dbReference>
<reference evidence="2" key="2">
    <citation type="submission" date="2020-06" db="EMBL/GenBank/DDBJ databases">
        <authorList>
            <person name="Sheffer M."/>
        </authorList>
    </citation>
    <scope>NUCLEOTIDE SEQUENCE</scope>
</reference>
<dbReference type="PANTHER" id="PTHR45774">
    <property type="entry name" value="BTB/POZ DOMAIN-CONTAINING"/>
    <property type="match status" value="1"/>
</dbReference>
<accession>A0A8T0EFZ1</accession>
<proteinExistence type="predicted"/>
<dbReference type="PANTHER" id="PTHR45774:SF3">
    <property type="entry name" value="BTB (POZ) DOMAIN-CONTAINING 2B-RELATED"/>
    <property type="match status" value="1"/>
</dbReference>
<organism evidence="2 3">
    <name type="scientific">Argiope bruennichi</name>
    <name type="common">Wasp spider</name>
    <name type="synonym">Aranea bruennichi</name>
    <dbReference type="NCBI Taxonomy" id="94029"/>
    <lineage>
        <taxon>Eukaryota</taxon>
        <taxon>Metazoa</taxon>
        <taxon>Ecdysozoa</taxon>
        <taxon>Arthropoda</taxon>
        <taxon>Chelicerata</taxon>
        <taxon>Arachnida</taxon>
        <taxon>Araneae</taxon>
        <taxon>Araneomorphae</taxon>
        <taxon>Entelegynae</taxon>
        <taxon>Araneoidea</taxon>
        <taxon>Araneidae</taxon>
        <taxon>Argiope</taxon>
    </lineage>
</organism>
<keyword evidence="3" id="KW-1185">Reference proteome</keyword>
<dbReference type="PROSITE" id="PS50097">
    <property type="entry name" value="BTB"/>
    <property type="match status" value="1"/>
</dbReference>
<dbReference type="InterPro" id="IPR000210">
    <property type="entry name" value="BTB/POZ_dom"/>
</dbReference>
<gene>
    <name evidence="2" type="ORF">HNY73_017863</name>
</gene>
<evidence type="ECO:0000313" key="2">
    <source>
        <dbReference type="EMBL" id="KAF8770318.1"/>
    </source>
</evidence>
<dbReference type="AlphaFoldDB" id="A0A8T0EFZ1"/>
<dbReference type="Pfam" id="PF00651">
    <property type="entry name" value="BTB"/>
    <property type="match status" value="1"/>
</dbReference>
<dbReference type="Gene3D" id="3.30.710.10">
    <property type="entry name" value="Potassium Channel Kv1.1, Chain A"/>
    <property type="match status" value="1"/>
</dbReference>
<evidence type="ECO:0000313" key="3">
    <source>
        <dbReference type="Proteomes" id="UP000807504"/>
    </source>
</evidence>
<evidence type="ECO:0000259" key="1">
    <source>
        <dbReference type="PROSITE" id="PS50097"/>
    </source>
</evidence>
<dbReference type="SMART" id="SM00225">
    <property type="entry name" value="BTB"/>
    <property type="match status" value="1"/>
</dbReference>
<dbReference type="GO" id="GO:0005829">
    <property type="term" value="C:cytosol"/>
    <property type="evidence" value="ECO:0007669"/>
    <property type="project" value="TreeGrafter"/>
</dbReference>
<reference evidence="2" key="1">
    <citation type="journal article" date="2020" name="bioRxiv">
        <title>Chromosome-level reference genome of the European wasp spider Argiope bruennichi: a resource for studies on range expansion and evolutionary adaptation.</title>
        <authorList>
            <person name="Sheffer M.M."/>
            <person name="Hoppe A."/>
            <person name="Krehenwinkel H."/>
            <person name="Uhl G."/>
            <person name="Kuss A.W."/>
            <person name="Jensen L."/>
            <person name="Jensen C."/>
            <person name="Gillespie R.G."/>
            <person name="Hoff K.J."/>
            <person name="Prost S."/>
        </authorList>
    </citation>
    <scope>NUCLEOTIDE SEQUENCE</scope>
</reference>
<feature type="domain" description="BTB" evidence="1">
    <location>
        <begin position="129"/>
        <end position="197"/>
    </location>
</feature>
<dbReference type="Proteomes" id="UP000807504">
    <property type="component" value="Unassembled WGS sequence"/>
</dbReference>
<dbReference type="Gene3D" id="1.25.40.420">
    <property type="match status" value="1"/>
</dbReference>
<sequence length="416" mass="48181">MRIALDAVLGIENETSEGKIIKFPFLNDDWRALNEQENSDMNNDTMVLTDQEDCEMNSVDDFSESTGLNFKPPASYDQWMSMESFENGLQIILKDDQNAVKDNALDCFESDWRAVLERYLFASENSFLPDVTLELGHEKTLFHVHKFILALGCDVFKAMFYGPLAEKGEQIGIPDVSPKGFKVLLRYFYGALIVLTNVDEAKNTWIVADKYCVEELKEECENFFRCCPISSKNVWKLYDTALFIKFAPLICRCKRFIHKHTEASLSDESFLEAKLQTLQELFNLPILRVNELLLMKSLVHWGRNQVQIGYAYSLRAALRHLLPNFHFCALTPVEFCKFLDYKYDVLDELDALAILKHLTKPLVYPLPEWCAGIECSKAHESNKHLYSHRYLQKTNRASKKLKRQHSSSLNHYYDCL</sequence>
<protein>
    <submittedName>
        <fullName evidence="2">BTB/POZ domain-containing protein 3</fullName>
    </submittedName>
</protein>
<dbReference type="EMBL" id="JABXBU010002228">
    <property type="protein sequence ID" value="KAF8770318.1"/>
    <property type="molecule type" value="Genomic_DNA"/>
</dbReference>
<dbReference type="InterPro" id="IPR011333">
    <property type="entry name" value="SKP1/BTB/POZ_sf"/>
</dbReference>